<dbReference type="AlphaFoldDB" id="A0A4P7N0X4"/>
<protein>
    <submittedName>
        <fullName evidence="2">Uncharacterized protein</fullName>
    </submittedName>
</protein>
<accession>A0A4P7N0X4</accession>
<feature type="non-terminal residue" evidence="2">
    <location>
        <position position="195"/>
    </location>
</feature>
<sequence length="195" mass="21265">DTAPVDQQSGTPRPKALNETAARTVESQAGQTHDFSGALNSQNLVDRRENLRSPHHSRANDEPARCQSFLSLSQVDLANTKLLRMRTISPAVSRSQLKPECSSYHVHHTLRSDTYGATPADFAVESSLSPEELPVAISDDLWRSNMRRESMHTASGVQRSYQSTANPGVTESTASIPESRTTTLPETGTPAISPR</sequence>
<organism evidence="2 3">
    <name type="scientific">Pyricularia oryzae</name>
    <name type="common">Rice blast fungus</name>
    <name type="synonym">Magnaporthe oryzae</name>
    <dbReference type="NCBI Taxonomy" id="318829"/>
    <lineage>
        <taxon>Eukaryota</taxon>
        <taxon>Fungi</taxon>
        <taxon>Dikarya</taxon>
        <taxon>Ascomycota</taxon>
        <taxon>Pezizomycotina</taxon>
        <taxon>Sordariomycetes</taxon>
        <taxon>Sordariomycetidae</taxon>
        <taxon>Magnaporthales</taxon>
        <taxon>Pyriculariaceae</taxon>
        <taxon>Pyricularia</taxon>
    </lineage>
</organism>
<feature type="compositionally biased region" description="Polar residues" evidence="1">
    <location>
        <begin position="152"/>
        <end position="186"/>
    </location>
</feature>
<name>A0A4P7N0X4_PYROR</name>
<gene>
    <name evidence="2" type="ORF">PoMZ_09118</name>
</gene>
<feature type="region of interest" description="Disordered" evidence="1">
    <location>
        <begin position="149"/>
        <end position="195"/>
    </location>
</feature>
<feature type="non-terminal residue" evidence="2">
    <location>
        <position position="1"/>
    </location>
</feature>
<dbReference type="EMBL" id="CP034204">
    <property type="protein sequence ID" value="QBZ53440.1"/>
    <property type="molecule type" value="Genomic_DNA"/>
</dbReference>
<dbReference type="Proteomes" id="UP000294847">
    <property type="component" value="Chromosome 1"/>
</dbReference>
<feature type="compositionally biased region" description="Polar residues" evidence="1">
    <location>
        <begin position="25"/>
        <end position="44"/>
    </location>
</feature>
<feature type="region of interest" description="Disordered" evidence="1">
    <location>
        <begin position="1"/>
        <end position="64"/>
    </location>
</feature>
<feature type="compositionally biased region" description="Polar residues" evidence="1">
    <location>
        <begin position="1"/>
        <end position="11"/>
    </location>
</feature>
<reference evidence="2 3" key="1">
    <citation type="journal article" date="2019" name="Mol. Biol. Evol.">
        <title>Blast fungal genomes show frequent chromosomal changes, gene gains and losses, and effector gene turnover.</title>
        <authorList>
            <person name="Gomez Luciano L.B."/>
            <person name="Jason Tsai I."/>
            <person name="Chuma I."/>
            <person name="Tosa Y."/>
            <person name="Chen Y.H."/>
            <person name="Li J.Y."/>
            <person name="Li M.Y."/>
            <person name="Jade Lu M.Y."/>
            <person name="Nakayashiki H."/>
            <person name="Li W.H."/>
        </authorList>
    </citation>
    <scope>NUCLEOTIDE SEQUENCE [LARGE SCALE GENOMIC DNA]</scope>
    <source>
        <strain evidence="2">MZ5-1-6</strain>
    </source>
</reference>
<feature type="compositionally biased region" description="Basic and acidic residues" evidence="1">
    <location>
        <begin position="45"/>
        <end position="64"/>
    </location>
</feature>
<evidence type="ECO:0000313" key="3">
    <source>
        <dbReference type="Proteomes" id="UP000294847"/>
    </source>
</evidence>
<evidence type="ECO:0000256" key="1">
    <source>
        <dbReference type="SAM" id="MobiDB-lite"/>
    </source>
</evidence>
<evidence type="ECO:0000313" key="2">
    <source>
        <dbReference type="EMBL" id="QBZ53440.1"/>
    </source>
</evidence>
<proteinExistence type="predicted"/>